<accession>A0AA38RMC3</accession>
<sequence>MSIIAVSINNVGDTNFTQPMLLYFGENATTPQYIGSVAGDGSAYTLDLSSSNASAGQLGLVLPGASSLVFNQDGIDLFSGDCSTVSSVNIDNFWNQAQSMGATNTTSFLGQSLGRWLEKRQSASVQNVSYFTVQVSIDSYINNGGLALPNLTFGNTACTLDFTSLGTPLDNITWTCMYPPPGSGRQHCENGLSSWLYGNSSTQPSSGNTSVDALSTLNPLFASAGTSIATLFPGAGAGLSRGFTFLQRIEGVARQAVSFVGNTACGILHAFDQNTLVISDNGTLGTITIGAYASSPPATSMAVNLASSATASETRPPPRILNPTDNLLRQIATIFPSLLAPFLSLIGALPTLSLLPLPLGGGIFGMPTDGVAGSGPLTAPAAPTTTLLTLRPTTAAVAGLTGTVYSPSTPADQPWTRIVTVIAPATTTDDAVWATSPPSHEASLLQLSAEIAGLIQARPSNEGSLLQLSAAIAELAHVGHGLVPVNSGSISGFEGALRSGGKVSSTKTPAVLITTTVTVLT</sequence>
<comment type="caution">
    <text evidence="1">The sequence shown here is derived from an EMBL/GenBank/DDBJ whole genome shotgun (WGS) entry which is preliminary data.</text>
</comment>
<keyword evidence="2" id="KW-1185">Reference proteome</keyword>
<dbReference type="Proteomes" id="UP001174694">
    <property type="component" value="Unassembled WGS sequence"/>
</dbReference>
<protein>
    <submittedName>
        <fullName evidence="1">Uncharacterized protein</fullName>
    </submittedName>
</protein>
<evidence type="ECO:0000313" key="1">
    <source>
        <dbReference type="EMBL" id="KAJ9136631.1"/>
    </source>
</evidence>
<dbReference type="AlphaFoldDB" id="A0AA38RMC3"/>
<proteinExistence type="predicted"/>
<gene>
    <name evidence="1" type="ORF">NKR23_g9729</name>
</gene>
<name>A0AA38RMC3_9PEZI</name>
<reference evidence="1" key="1">
    <citation type="submission" date="2022-07" db="EMBL/GenBank/DDBJ databases">
        <title>Fungi with potential for degradation of polypropylene.</title>
        <authorList>
            <person name="Gostincar C."/>
        </authorList>
    </citation>
    <scope>NUCLEOTIDE SEQUENCE</scope>
    <source>
        <strain evidence="1">EXF-13308</strain>
    </source>
</reference>
<dbReference type="EMBL" id="JANBVO010000039">
    <property type="protein sequence ID" value="KAJ9136631.1"/>
    <property type="molecule type" value="Genomic_DNA"/>
</dbReference>
<evidence type="ECO:0000313" key="2">
    <source>
        <dbReference type="Proteomes" id="UP001174694"/>
    </source>
</evidence>
<organism evidence="1 2">
    <name type="scientific">Pleurostoma richardsiae</name>
    <dbReference type="NCBI Taxonomy" id="41990"/>
    <lineage>
        <taxon>Eukaryota</taxon>
        <taxon>Fungi</taxon>
        <taxon>Dikarya</taxon>
        <taxon>Ascomycota</taxon>
        <taxon>Pezizomycotina</taxon>
        <taxon>Sordariomycetes</taxon>
        <taxon>Sordariomycetidae</taxon>
        <taxon>Calosphaeriales</taxon>
        <taxon>Pleurostomataceae</taxon>
        <taxon>Pleurostoma</taxon>
    </lineage>
</organism>